<name>A0A5N3X0W9_MUNRE</name>
<keyword evidence="7" id="KW-1185">Reference proteome</keyword>
<dbReference type="Gene3D" id="3.50.80.10">
    <property type="entry name" value="D-tyrosyl-tRNA(Tyr) deacylase"/>
    <property type="match status" value="1"/>
</dbReference>
<evidence type="ECO:0000256" key="3">
    <source>
        <dbReference type="ARBA" id="ARBA00047676"/>
    </source>
</evidence>
<feature type="compositionally biased region" description="Basic residues" evidence="5">
    <location>
        <begin position="147"/>
        <end position="156"/>
    </location>
</feature>
<feature type="region of interest" description="Disordered" evidence="5">
    <location>
        <begin position="115"/>
        <end position="172"/>
    </location>
</feature>
<evidence type="ECO:0000256" key="1">
    <source>
        <dbReference type="ARBA" id="ARBA00009673"/>
    </source>
</evidence>
<evidence type="ECO:0000256" key="5">
    <source>
        <dbReference type="SAM" id="MobiDB-lite"/>
    </source>
</evidence>
<protein>
    <recommendedName>
        <fullName evidence="2">D-aminoacyl-tRNA deacylase</fullName>
        <ecNumber evidence="2">3.1.1.96</ecNumber>
    </recommendedName>
</protein>
<dbReference type="InterPro" id="IPR003732">
    <property type="entry name" value="Daa-tRNA_deacyls_DTD"/>
</dbReference>
<dbReference type="PANTHER" id="PTHR10472:SF5">
    <property type="entry name" value="D-AMINOACYL-TRNA DEACYLASE 1"/>
    <property type="match status" value="1"/>
</dbReference>
<comment type="caution">
    <text evidence="6">The sequence shown here is derived from an EMBL/GenBank/DDBJ whole genome shotgun (WGS) entry which is preliminary data.</text>
</comment>
<dbReference type="EC" id="3.1.1.96" evidence="2"/>
<dbReference type="EMBL" id="VCEB01000019">
    <property type="protein sequence ID" value="KAB0367501.1"/>
    <property type="molecule type" value="Genomic_DNA"/>
</dbReference>
<proteinExistence type="inferred from homology"/>
<dbReference type="SUPFAM" id="SSF69500">
    <property type="entry name" value="DTD-like"/>
    <property type="match status" value="1"/>
</dbReference>
<organism evidence="6 7">
    <name type="scientific">Muntiacus reevesi</name>
    <name type="common">Reeves' muntjac</name>
    <name type="synonym">Cervus reevesi</name>
    <dbReference type="NCBI Taxonomy" id="9886"/>
    <lineage>
        <taxon>Eukaryota</taxon>
        <taxon>Metazoa</taxon>
        <taxon>Chordata</taxon>
        <taxon>Craniata</taxon>
        <taxon>Vertebrata</taxon>
        <taxon>Euteleostomi</taxon>
        <taxon>Mammalia</taxon>
        <taxon>Eutheria</taxon>
        <taxon>Laurasiatheria</taxon>
        <taxon>Artiodactyla</taxon>
        <taxon>Ruminantia</taxon>
        <taxon>Pecora</taxon>
        <taxon>Cervidae</taxon>
        <taxon>Muntiacinae</taxon>
        <taxon>Muntiacus</taxon>
    </lineage>
</organism>
<dbReference type="GO" id="GO:0051500">
    <property type="term" value="F:D-tyrosyl-tRNA(Tyr) deacylase activity"/>
    <property type="evidence" value="ECO:0007669"/>
    <property type="project" value="TreeGrafter"/>
</dbReference>
<dbReference type="AlphaFoldDB" id="A0A5N3X0W9"/>
<dbReference type="Pfam" id="PF02580">
    <property type="entry name" value="Tyr_Deacylase"/>
    <property type="match status" value="1"/>
</dbReference>
<evidence type="ECO:0000313" key="7">
    <source>
        <dbReference type="Proteomes" id="UP000326062"/>
    </source>
</evidence>
<comment type="catalytic activity">
    <reaction evidence="4">
        <text>a D-aminoacyl-tRNA + H2O = a tRNA + a D-alpha-amino acid + H(+)</text>
        <dbReference type="Rhea" id="RHEA:13953"/>
        <dbReference type="Rhea" id="RHEA-COMP:10123"/>
        <dbReference type="Rhea" id="RHEA-COMP:10124"/>
        <dbReference type="ChEBI" id="CHEBI:15377"/>
        <dbReference type="ChEBI" id="CHEBI:15378"/>
        <dbReference type="ChEBI" id="CHEBI:59871"/>
        <dbReference type="ChEBI" id="CHEBI:78442"/>
        <dbReference type="ChEBI" id="CHEBI:79333"/>
        <dbReference type="EC" id="3.1.1.96"/>
    </reaction>
</comment>
<evidence type="ECO:0000313" key="6">
    <source>
        <dbReference type="EMBL" id="KAB0367501.1"/>
    </source>
</evidence>
<dbReference type="Proteomes" id="UP000326062">
    <property type="component" value="Chromosome 17"/>
</dbReference>
<reference evidence="6 7" key="1">
    <citation type="submission" date="2019-06" db="EMBL/GenBank/DDBJ databases">
        <title>Discovery of a novel chromosome fission-fusion reversal in muntjac.</title>
        <authorList>
            <person name="Mudd A.B."/>
            <person name="Bredeson J.V."/>
            <person name="Baum R."/>
            <person name="Hockemeyer D."/>
            <person name="Rokhsar D.S."/>
        </authorList>
    </citation>
    <scope>NUCLEOTIDE SEQUENCE [LARGE SCALE GENOMIC DNA]</scope>
    <source>
        <strain evidence="6">UCam_UCB_Mr</strain>
        <tissue evidence="6">Fibroblast cell line</tissue>
    </source>
</reference>
<evidence type="ECO:0000256" key="2">
    <source>
        <dbReference type="ARBA" id="ARBA00013056"/>
    </source>
</evidence>
<sequence length="172" mass="18516">MQLVGQRVEGWGRGEPPPHFSLSPSFGGEQVGAIRWVIGVLLGISLEDTQKELEHAESGKHWPKSVMDKQYDVLSGNEPDFHLAMPTGEAEAFYRGFLEPLCRFTASLQVHIQNDGPVTREPGSPAPGAVASDPEHLAKGPSESSKKRSVPARKTTKPAAGLRGTCPPSRSP</sequence>
<evidence type="ECO:0000256" key="4">
    <source>
        <dbReference type="ARBA" id="ARBA00048018"/>
    </source>
</evidence>
<dbReference type="GO" id="GO:0005737">
    <property type="term" value="C:cytoplasm"/>
    <property type="evidence" value="ECO:0007669"/>
    <property type="project" value="InterPro"/>
</dbReference>
<accession>A0A5N3X0W9</accession>
<dbReference type="InterPro" id="IPR023509">
    <property type="entry name" value="DTD-like_sf"/>
</dbReference>
<gene>
    <name evidence="6" type="ORF">FD755_020825</name>
</gene>
<dbReference type="PANTHER" id="PTHR10472">
    <property type="entry name" value="D-TYROSYL-TRNA TYR DEACYLASE"/>
    <property type="match status" value="1"/>
</dbReference>
<comment type="similarity">
    <text evidence="1">Belongs to the DTD family.</text>
</comment>
<comment type="catalytic activity">
    <reaction evidence="3">
        <text>glycyl-tRNA(Ala) + H2O = tRNA(Ala) + glycine + H(+)</text>
        <dbReference type="Rhea" id="RHEA:53744"/>
        <dbReference type="Rhea" id="RHEA-COMP:9657"/>
        <dbReference type="Rhea" id="RHEA-COMP:13640"/>
        <dbReference type="ChEBI" id="CHEBI:15377"/>
        <dbReference type="ChEBI" id="CHEBI:15378"/>
        <dbReference type="ChEBI" id="CHEBI:57305"/>
        <dbReference type="ChEBI" id="CHEBI:78442"/>
        <dbReference type="ChEBI" id="CHEBI:78522"/>
        <dbReference type="EC" id="3.1.1.96"/>
    </reaction>
</comment>